<keyword evidence="3" id="KW-1185">Reference proteome</keyword>
<name>A0A1E5C8L7_9GAMM</name>
<dbReference type="Gene3D" id="3.40.630.30">
    <property type="match status" value="1"/>
</dbReference>
<dbReference type="EMBL" id="AJWN02000043">
    <property type="protein sequence ID" value="OEE61787.1"/>
    <property type="molecule type" value="Genomic_DNA"/>
</dbReference>
<feature type="domain" description="N-acetyltransferase" evidence="1">
    <location>
        <begin position="5"/>
        <end position="147"/>
    </location>
</feature>
<protein>
    <submittedName>
        <fullName evidence="2">GNAT family N-acetyltransferase</fullName>
    </submittedName>
</protein>
<comment type="caution">
    <text evidence="2">The sequence shown here is derived from an EMBL/GenBank/DDBJ whole genome shotgun (WGS) entry which is preliminary data.</text>
</comment>
<organism evidence="2 3">
    <name type="scientific">Enterovibrio norvegicus FF-454</name>
    <dbReference type="NCBI Taxonomy" id="1185651"/>
    <lineage>
        <taxon>Bacteria</taxon>
        <taxon>Pseudomonadati</taxon>
        <taxon>Pseudomonadota</taxon>
        <taxon>Gammaproteobacteria</taxon>
        <taxon>Vibrionales</taxon>
        <taxon>Vibrionaceae</taxon>
        <taxon>Enterovibrio</taxon>
    </lineage>
</organism>
<dbReference type="SUPFAM" id="SSF55729">
    <property type="entry name" value="Acyl-CoA N-acyltransferases (Nat)"/>
    <property type="match status" value="1"/>
</dbReference>
<evidence type="ECO:0000259" key="1">
    <source>
        <dbReference type="PROSITE" id="PS51186"/>
    </source>
</evidence>
<dbReference type="RefSeq" id="WP_016960389.1">
    <property type="nucleotide sequence ID" value="NZ_AJWN02000043.1"/>
</dbReference>
<sequence length="163" mass="19034">MNHKIEIVDYHPRYTEQTMMMWRSSKEKALGKPEAHDLEAHRYYLNRILAATNRIYLAIERRTGRVLGMIAADDTFITQLYVAPGSQRQGIGSSLVHLIKETASGDLRLYTFEVNKGARYFWEKHGFIEREIGQHDNEEGLVDILCEWHNRSAFSRTIHYAYS</sequence>
<dbReference type="PROSITE" id="PS51186">
    <property type="entry name" value="GNAT"/>
    <property type="match status" value="1"/>
</dbReference>
<dbReference type="CDD" id="cd04301">
    <property type="entry name" value="NAT_SF"/>
    <property type="match status" value="1"/>
</dbReference>
<dbReference type="Pfam" id="PF00583">
    <property type="entry name" value="Acetyltransf_1"/>
    <property type="match status" value="1"/>
</dbReference>
<dbReference type="AlphaFoldDB" id="A0A1E5C8L7"/>
<dbReference type="InterPro" id="IPR016181">
    <property type="entry name" value="Acyl_CoA_acyltransferase"/>
</dbReference>
<dbReference type="Proteomes" id="UP000095039">
    <property type="component" value="Unassembled WGS sequence"/>
</dbReference>
<accession>A0A1E5C8L7</accession>
<dbReference type="GO" id="GO:0016747">
    <property type="term" value="F:acyltransferase activity, transferring groups other than amino-acyl groups"/>
    <property type="evidence" value="ECO:0007669"/>
    <property type="project" value="InterPro"/>
</dbReference>
<evidence type="ECO:0000313" key="2">
    <source>
        <dbReference type="EMBL" id="OEE61787.1"/>
    </source>
</evidence>
<reference evidence="2 3" key="1">
    <citation type="journal article" date="2012" name="Science">
        <title>Ecological populations of bacteria act as socially cohesive units of antibiotic production and resistance.</title>
        <authorList>
            <person name="Cordero O.X."/>
            <person name="Wildschutte H."/>
            <person name="Kirkup B."/>
            <person name="Proehl S."/>
            <person name="Ngo L."/>
            <person name="Hussain F."/>
            <person name="Le Roux F."/>
            <person name="Mincer T."/>
            <person name="Polz M.F."/>
        </authorList>
    </citation>
    <scope>NUCLEOTIDE SEQUENCE [LARGE SCALE GENOMIC DNA]</scope>
    <source>
        <strain evidence="2 3">FF-454</strain>
    </source>
</reference>
<proteinExistence type="predicted"/>
<evidence type="ECO:0000313" key="3">
    <source>
        <dbReference type="Proteomes" id="UP000095039"/>
    </source>
</evidence>
<dbReference type="InterPro" id="IPR000182">
    <property type="entry name" value="GNAT_dom"/>
</dbReference>
<gene>
    <name evidence="2" type="ORF">A1OK_08490</name>
</gene>